<protein>
    <submittedName>
        <fullName evidence="1">Proton-dependent Oligopeptide Transporter</fullName>
    </submittedName>
</protein>
<sequence>MKLTFDSPCQFMYHFWLSRANVSENSSTQLLVGVSCNDRYHDRALDILVPARTSVATTSPLCNNLSRYGKVLAGYCIATVAVIWTGCYEVIDVTLAC</sequence>
<dbReference type="Proteomes" id="UP000198211">
    <property type="component" value="Unassembled WGS sequence"/>
</dbReference>
<keyword evidence="2" id="KW-1185">Reference proteome</keyword>
<organism evidence="1 2">
    <name type="scientific">Phytophthora megakarya</name>
    <dbReference type="NCBI Taxonomy" id="4795"/>
    <lineage>
        <taxon>Eukaryota</taxon>
        <taxon>Sar</taxon>
        <taxon>Stramenopiles</taxon>
        <taxon>Oomycota</taxon>
        <taxon>Peronosporomycetes</taxon>
        <taxon>Peronosporales</taxon>
        <taxon>Peronosporaceae</taxon>
        <taxon>Phytophthora</taxon>
    </lineage>
</organism>
<gene>
    <name evidence="1" type="ORF">PHMEG_0001929</name>
</gene>
<evidence type="ECO:0000313" key="2">
    <source>
        <dbReference type="Proteomes" id="UP000198211"/>
    </source>
</evidence>
<evidence type="ECO:0000313" key="1">
    <source>
        <dbReference type="EMBL" id="OWZ23216.1"/>
    </source>
</evidence>
<name>A0A225WZT5_9STRA</name>
<dbReference type="OrthoDB" id="8904098at2759"/>
<reference evidence="2" key="1">
    <citation type="submission" date="2017-03" db="EMBL/GenBank/DDBJ databases">
        <title>Phytopthora megakarya and P. palmivora, two closely related causual agents of cacao black pod achieved similar genome size and gene model numbers by different mechanisms.</title>
        <authorList>
            <person name="Ali S."/>
            <person name="Shao J."/>
            <person name="Larry D.J."/>
            <person name="Kronmiller B."/>
            <person name="Shen D."/>
            <person name="Strem M.D."/>
            <person name="Melnick R.L."/>
            <person name="Guiltinan M.J."/>
            <person name="Tyler B.M."/>
            <person name="Meinhardt L.W."/>
            <person name="Bailey B.A."/>
        </authorList>
    </citation>
    <scope>NUCLEOTIDE SEQUENCE [LARGE SCALE GENOMIC DNA]</scope>
    <source>
        <strain evidence="2">zdho120</strain>
    </source>
</reference>
<proteinExistence type="predicted"/>
<dbReference type="EMBL" id="NBNE01000077">
    <property type="protein sequence ID" value="OWZ23216.1"/>
    <property type="molecule type" value="Genomic_DNA"/>
</dbReference>
<dbReference type="AlphaFoldDB" id="A0A225WZT5"/>
<comment type="caution">
    <text evidence="1">The sequence shown here is derived from an EMBL/GenBank/DDBJ whole genome shotgun (WGS) entry which is preliminary data.</text>
</comment>
<accession>A0A225WZT5</accession>